<comment type="caution">
    <text evidence="2">The sequence shown here is derived from an EMBL/GenBank/DDBJ whole genome shotgun (WGS) entry which is preliminary data.</text>
</comment>
<gene>
    <name evidence="2" type="ORF">CLODIP_2_CD10346</name>
</gene>
<keyword evidence="1" id="KW-1133">Transmembrane helix</keyword>
<evidence type="ECO:0000256" key="1">
    <source>
        <dbReference type="SAM" id="Phobius"/>
    </source>
</evidence>
<keyword evidence="3" id="KW-1185">Reference proteome</keyword>
<evidence type="ECO:0000313" key="2">
    <source>
        <dbReference type="EMBL" id="CAB3382954.1"/>
    </source>
</evidence>
<dbReference type="Proteomes" id="UP000494165">
    <property type="component" value="Unassembled WGS sequence"/>
</dbReference>
<accession>A0A8S1DKX6</accession>
<feature type="transmembrane region" description="Helical" evidence="1">
    <location>
        <begin position="37"/>
        <end position="55"/>
    </location>
</feature>
<name>A0A8S1DKX6_9INSE</name>
<proteinExistence type="predicted"/>
<dbReference type="EMBL" id="CADEPI010000289">
    <property type="protein sequence ID" value="CAB3382954.1"/>
    <property type="molecule type" value="Genomic_DNA"/>
</dbReference>
<keyword evidence="1" id="KW-0472">Membrane</keyword>
<keyword evidence="1" id="KW-0812">Transmembrane</keyword>
<reference evidence="2 3" key="1">
    <citation type="submission" date="2020-04" db="EMBL/GenBank/DDBJ databases">
        <authorList>
            <person name="Alioto T."/>
            <person name="Alioto T."/>
            <person name="Gomez Garrido J."/>
        </authorList>
    </citation>
    <scope>NUCLEOTIDE SEQUENCE [LARGE SCALE GENOMIC DNA]</scope>
</reference>
<evidence type="ECO:0000313" key="3">
    <source>
        <dbReference type="Proteomes" id="UP000494165"/>
    </source>
</evidence>
<protein>
    <submittedName>
        <fullName evidence="2">Uncharacterized protein</fullName>
    </submittedName>
</protein>
<dbReference type="AlphaFoldDB" id="A0A8S1DKX6"/>
<organism evidence="2 3">
    <name type="scientific">Cloeon dipterum</name>
    <dbReference type="NCBI Taxonomy" id="197152"/>
    <lineage>
        <taxon>Eukaryota</taxon>
        <taxon>Metazoa</taxon>
        <taxon>Ecdysozoa</taxon>
        <taxon>Arthropoda</taxon>
        <taxon>Hexapoda</taxon>
        <taxon>Insecta</taxon>
        <taxon>Pterygota</taxon>
        <taxon>Palaeoptera</taxon>
        <taxon>Ephemeroptera</taxon>
        <taxon>Pisciforma</taxon>
        <taxon>Baetidae</taxon>
        <taxon>Cloeon</taxon>
    </lineage>
</organism>
<sequence length="313" mass="36549">MKKLIYRCKLEKKAAFVRLLWKVVIDGVEFVTQMMPTFGWTLVMLAFMFVGNAAYFRYNNIRMSEVILASFLVYGLLILYSCFVVTRKLGFGKLVSEVSCLELKTRLMSAVEDEKKLRCLLDCLRRAQFLFAREISKRMRVDYPTLEDIFKLTNASSTDVEEVKNAKDRLPEGITWTLTPLVQISESLRATNTDLSRWAHEELSKIDRAFLLMSNITTLSKFIRVVRLVTWIAMQVFHLYYIMSVDIGYLFILFAHHFLMMEFWSVIVGMEDVLGDSTLGDRPIINFLWRNEEILKEYAMEISIIAPQKFQDI</sequence>
<feature type="transmembrane region" description="Helical" evidence="1">
    <location>
        <begin position="247"/>
        <end position="267"/>
    </location>
</feature>
<feature type="transmembrane region" description="Helical" evidence="1">
    <location>
        <begin position="67"/>
        <end position="86"/>
    </location>
</feature>